<gene>
    <name evidence="3" type="ORF">PHYEVI_LOCUS4782</name>
</gene>
<feature type="compositionally biased region" description="Polar residues" evidence="2">
    <location>
        <begin position="475"/>
        <end position="493"/>
    </location>
</feature>
<dbReference type="Proteomes" id="UP001153712">
    <property type="component" value="Chromosome 2"/>
</dbReference>
<keyword evidence="1" id="KW-0175">Coiled coil</keyword>
<dbReference type="AlphaFoldDB" id="A0A9N9TL30"/>
<feature type="coiled-coil region" evidence="1">
    <location>
        <begin position="324"/>
        <end position="361"/>
    </location>
</feature>
<dbReference type="EMBL" id="OU900095">
    <property type="protein sequence ID" value="CAG9858393.1"/>
    <property type="molecule type" value="Genomic_DNA"/>
</dbReference>
<reference evidence="3" key="1">
    <citation type="submission" date="2022-01" db="EMBL/GenBank/DDBJ databases">
        <authorList>
            <person name="King R."/>
        </authorList>
    </citation>
    <scope>NUCLEOTIDE SEQUENCE</scope>
</reference>
<feature type="coiled-coil region" evidence="1">
    <location>
        <begin position="179"/>
        <end position="280"/>
    </location>
</feature>
<feature type="region of interest" description="Disordered" evidence="2">
    <location>
        <begin position="473"/>
        <end position="527"/>
    </location>
</feature>
<organism evidence="3 4">
    <name type="scientific">Phyllotreta striolata</name>
    <name type="common">Striped flea beetle</name>
    <name type="synonym">Crioceris striolata</name>
    <dbReference type="NCBI Taxonomy" id="444603"/>
    <lineage>
        <taxon>Eukaryota</taxon>
        <taxon>Metazoa</taxon>
        <taxon>Ecdysozoa</taxon>
        <taxon>Arthropoda</taxon>
        <taxon>Hexapoda</taxon>
        <taxon>Insecta</taxon>
        <taxon>Pterygota</taxon>
        <taxon>Neoptera</taxon>
        <taxon>Endopterygota</taxon>
        <taxon>Coleoptera</taxon>
        <taxon>Polyphaga</taxon>
        <taxon>Cucujiformia</taxon>
        <taxon>Chrysomeloidea</taxon>
        <taxon>Chrysomelidae</taxon>
        <taxon>Galerucinae</taxon>
        <taxon>Alticini</taxon>
        <taxon>Phyllotreta</taxon>
    </lineage>
</organism>
<accession>A0A9N9TL30</accession>
<feature type="compositionally biased region" description="Polar residues" evidence="2">
    <location>
        <begin position="514"/>
        <end position="527"/>
    </location>
</feature>
<name>A0A9N9TL30_PHYSR</name>
<sequence length="527" mass="61472">MEKMDNLNYNQPGLSENIESLLKINDVQSVLQKRAKCLIQSRQTEEISMYLLNQDNNAVIEDVDVEQEEFNDLEKQIETGTSRCSQAADDFDSALQSFQGTEDVCVKLKEHIGQLLDRSRSVAVGYADLQEKIYDQHVEFEKREKESALRTEQVQRRIAEARSKRDKMRGAREADAEEIAALRQTLAEKKCRLEKLNERNEEFELVLKQDVVERKALQKELDEKKQQLEVARQQLNAMMEENDILAKNSQRAVDEKNRIIEEIENKVLEAREKLTESTAHFQKLIESKKQALLEKEIKLKEVELCNIDKEKSLSDYPDDLTSQIEQAKTNSEMEENKLRILNEDRNKIKDEKTEYMKLLMEKFKEFSELKQKQFDVEREKCANRAKIDTLNAQMMIDEAKIKQIEFDIEKIPEHESITVLNERLQHFSDLKQRLQNEQRKSRKQNAKAKKHLQNFTETINGLKRRIEVIKKSNQADDVQLPSSSTKDNDTQPSILKKKGTFARPTTPKKVMFMNVSSDSNATTQNNE</sequence>
<dbReference type="OrthoDB" id="6742802at2759"/>
<evidence type="ECO:0000313" key="3">
    <source>
        <dbReference type="EMBL" id="CAG9858393.1"/>
    </source>
</evidence>
<feature type="region of interest" description="Disordered" evidence="2">
    <location>
        <begin position="434"/>
        <end position="456"/>
    </location>
</feature>
<keyword evidence="4" id="KW-1185">Reference proteome</keyword>
<evidence type="ECO:0000256" key="2">
    <source>
        <dbReference type="SAM" id="MobiDB-lite"/>
    </source>
</evidence>
<evidence type="ECO:0000256" key="1">
    <source>
        <dbReference type="SAM" id="Coils"/>
    </source>
</evidence>
<protein>
    <submittedName>
        <fullName evidence="3">Uncharacterized protein</fullName>
    </submittedName>
</protein>
<feature type="compositionally biased region" description="Basic residues" evidence="2">
    <location>
        <begin position="440"/>
        <end position="452"/>
    </location>
</feature>
<evidence type="ECO:0000313" key="4">
    <source>
        <dbReference type="Proteomes" id="UP001153712"/>
    </source>
</evidence>
<proteinExistence type="predicted"/>